<reference evidence="2" key="1">
    <citation type="submission" date="2024-05" db="EMBL/GenBank/DDBJ databases">
        <title>Pontimicrobium maritimus sp. nov., isolated form sea water.</title>
        <authorList>
            <person name="Muhammad N."/>
            <person name="Vuong T.Q."/>
            <person name="Han H.L."/>
            <person name="Kim S.-G."/>
        </authorList>
    </citation>
    <scope>NUCLEOTIDE SEQUENCE</scope>
    <source>
        <strain evidence="2">SW4</strain>
    </source>
</reference>
<gene>
    <name evidence="2" type="ORF">ABGB03_03045</name>
</gene>
<sequence>MKIISTNIAKPEFVTINGKQQRTGIFKKPTSNPIYLDIEEVKGDEISNRKVHGGEYKACYLFSADNYAHWKNLYPQLDWYYGMLGENLTVEGLDETQLHVGDIYKVGNAFIQVTQPREPCTTFAAKMGALDIMQQFADHGKPGTYVRIIKQGNVTVGDTIELFEKAKNSISIADFFKLIFDREKNQEHLQLLVNNNYIPEKKRKELKRFLK</sequence>
<accession>A0AAU7BUV4</accession>
<dbReference type="GO" id="GO:0003824">
    <property type="term" value="F:catalytic activity"/>
    <property type="evidence" value="ECO:0007669"/>
    <property type="project" value="InterPro"/>
</dbReference>
<dbReference type="InterPro" id="IPR011037">
    <property type="entry name" value="Pyrv_Knase-like_insert_dom_sf"/>
</dbReference>
<dbReference type="PANTHER" id="PTHR30212">
    <property type="entry name" value="PROTEIN YIIM"/>
    <property type="match status" value="1"/>
</dbReference>
<dbReference type="InterPro" id="IPR052353">
    <property type="entry name" value="Benzoxazolinone_Detox_Enz"/>
</dbReference>
<dbReference type="PANTHER" id="PTHR30212:SF2">
    <property type="entry name" value="PROTEIN YIIM"/>
    <property type="match status" value="1"/>
</dbReference>
<dbReference type="SUPFAM" id="SSF50800">
    <property type="entry name" value="PK beta-barrel domain-like"/>
    <property type="match status" value="1"/>
</dbReference>
<dbReference type="PROSITE" id="PS51340">
    <property type="entry name" value="MOSC"/>
    <property type="match status" value="1"/>
</dbReference>
<dbReference type="EMBL" id="CP157199">
    <property type="protein sequence ID" value="XBG61884.1"/>
    <property type="molecule type" value="Genomic_DNA"/>
</dbReference>
<dbReference type="Pfam" id="PF03473">
    <property type="entry name" value="MOSC"/>
    <property type="match status" value="1"/>
</dbReference>
<evidence type="ECO:0000259" key="1">
    <source>
        <dbReference type="PROSITE" id="PS51340"/>
    </source>
</evidence>
<dbReference type="Gene3D" id="2.40.33.20">
    <property type="entry name" value="PK beta-barrel domain-like"/>
    <property type="match status" value="1"/>
</dbReference>
<feature type="domain" description="MOSC" evidence="1">
    <location>
        <begin position="28"/>
        <end position="163"/>
    </location>
</feature>
<name>A0AAU7BUV4_9FLAO</name>
<dbReference type="GO" id="GO:0030151">
    <property type="term" value="F:molybdenum ion binding"/>
    <property type="evidence" value="ECO:0007669"/>
    <property type="project" value="InterPro"/>
</dbReference>
<organism evidence="2">
    <name type="scientific">Pontimicrobium sp. SW4</name>
    <dbReference type="NCBI Taxonomy" id="3153519"/>
    <lineage>
        <taxon>Bacteria</taxon>
        <taxon>Pseudomonadati</taxon>
        <taxon>Bacteroidota</taxon>
        <taxon>Flavobacteriia</taxon>
        <taxon>Flavobacteriales</taxon>
        <taxon>Flavobacteriaceae</taxon>
        <taxon>Pontimicrobium</taxon>
    </lineage>
</organism>
<evidence type="ECO:0000313" key="2">
    <source>
        <dbReference type="EMBL" id="XBG61884.1"/>
    </source>
</evidence>
<dbReference type="GO" id="GO:0030170">
    <property type="term" value="F:pyridoxal phosphate binding"/>
    <property type="evidence" value="ECO:0007669"/>
    <property type="project" value="InterPro"/>
</dbReference>
<dbReference type="InterPro" id="IPR005302">
    <property type="entry name" value="MoCF_Sase_C"/>
</dbReference>
<proteinExistence type="predicted"/>
<dbReference type="RefSeq" id="WP_347924731.1">
    <property type="nucleotide sequence ID" value="NZ_CP157199.1"/>
</dbReference>
<dbReference type="AlphaFoldDB" id="A0AAU7BUV4"/>
<protein>
    <submittedName>
        <fullName evidence="2">MOSC domain-containing protein</fullName>
    </submittedName>
</protein>